<protein>
    <recommendedName>
        <fullName evidence="5">Longin domain-containing protein</fullName>
    </recommendedName>
</protein>
<evidence type="ECO:0000256" key="3">
    <source>
        <dbReference type="ARBA" id="ARBA00023136"/>
    </source>
</evidence>
<evidence type="ECO:0000259" key="5">
    <source>
        <dbReference type="PROSITE" id="PS50859"/>
    </source>
</evidence>
<comment type="subcellular location">
    <subcellularLocation>
        <location evidence="1">Membrane</location>
    </subcellularLocation>
</comment>
<feature type="compositionally biased region" description="Basic and acidic residues" evidence="4">
    <location>
        <begin position="1276"/>
        <end position="1287"/>
    </location>
</feature>
<gene>
    <name evidence="6" type="primary">A03p016290.1_BraROA</name>
    <name evidence="6" type="ORF">IGI04_010047</name>
</gene>
<evidence type="ECO:0000256" key="4">
    <source>
        <dbReference type="SAM" id="MobiDB-lite"/>
    </source>
</evidence>
<keyword evidence="7" id="KW-1185">Reference proteome</keyword>
<dbReference type="InterPro" id="IPR010908">
    <property type="entry name" value="Longin_dom"/>
</dbReference>
<dbReference type="InterPro" id="IPR011012">
    <property type="entry name" value="Longin-like_dom_sf"/>
</dbReference>
<feature type="domain" description="Longin" evidence="5">
    <location>
        <begin position="1609"/>
        <end position="1728"/>
    </location>
</feature>
<name>A0ABQ7MZ18_BRACM</name>
<dbReference type="PROSITE" id="PS50859">
    <property type="entry name" value="LONGIN"/>
    <property type="match status" value="1"/>
</dbReference>
<dbReference type="Gene3D" id="3.30.450.50">
    <property type="entry name" value="Longin domain"/>
    <property type="match status" value="1"/>
</dbReference>
<proteinExistence type="inferred from homology"/>
<dbReference type="PANTHER" id="PTHR35764:SF1">
    <property type="entry name" value="PROTEIN SHORTAGE IN CHIASMATA 1"/>
    <property type="match status" value="1"/>
</dbReference>
<accession>A0ABQ7MZ18</accession>
<feature type="compositionally biased region" description="Low complexity" evidence="4">
    <location>
        <begin position="1176"/>
        <end position="1187"/>
    </location>
</feature>
<dbReference type="Proteomes" id="UP000823674">
    <property type="component" value="Chromosome A03"/>
</dbReference>
<feature type="region of interest" description="Disordered" evidence="4">
    <location>
        <begin position="1223"/>
        <end position="1242"/>
    </location>
</feature>
<reference evidence="6 7" key="1">
    <citation type="submission" date="2021-03" db="EMBL/GenBank/DDBJ databases">
        <authorList>
            <person name="King G.J."/>
            <person name="Bancroft I."/>
            <person name="Baten A."/>
            <person name="Bloomfield J."/>
            <person name="Borpatragohain P."/>
            <person name="He Z."/>
            <person name="Irish N."/>
            <person name="Irwin J."/>
            <person name="Liu K."/>
            <person name="Mauleon R.P."/>
            <person name="Moore J."/>
            <person name="Morris R."/>
            <person name="Ostergaard L."/>
            <person name="Wang B."/>
            <person name="Wells R."/>
        </authorList>
    </citation>
    <scope>NUCLEOTIDE SEQUENCE [LARGE SCALE GENOMIC DNA]</scope>
    <source>
        <strain evidence="6">R-o-18</strain>
        <tissue evidence="6">Leaf</tissue>
    </source>
</reference>
<dbReference type="CDD" id="cd14824">
    <property type="entry name" value="Longin"/>
    <property type="match status" value="1"/>
</dbReference>
<evidence type="ECO:0000256" key="2">
    <source>
        <dbReference type="ARBA" id="ARBA00008025"/>
    </source>
</evidence>
<dbReference type="InterPro" id="IPR038824">
    <property type="entry name" value="SHOC1-like"/>
</dbReference>
<sequence>MRGRFLNIDYFSTPPSQVYEALDFLNLPAPDDFPAPLFRDRSEEFLRFEPVEGFSLPIDNLPIGDALSKFLSDVVPDRVSVDYGAFEMDYSSIGDELRFILGRGDPQFLEKSEGDAIEEKVTLDFNIVQLETPEMDLEMETKLSSKIEDLQCLSKVLEIENEPVKFEESDVILQNSSDIKQKIYSVDCISSDYFTENSTSVKEDECFRKNRPWFRDAVFPLLEVDEVNLNELSSLSMLDKVFAVLERIEPRDMDTESSLVINSKELIGSKDYDILDILSTDCYSNKSVQSDVVPQDIDIVTILEIPNPEESFQFEQGKLAVDVVSVNFEEVQILDVEISDVFGSFCCLQQPIEPEICPGMFSQEMNFKSFDELVVSSELAFADDAFKSMPTPILHDYEITRSLELIYENYLSKIKPQAFPASNDIYLPLNLLEETKHNHEAHFCDYLSEAIVTCNIDYDLESLQGDRWVYDFVLSADAFCQPLVERCTEPFYGISTLDEHPPVNTSHGLLERPCPETGSGDCGRDDYAKKAALVFKSMSAFDDLTFFLDPQKAVIEENLESRVEAAKTANHKITSTDSKASYISVGMHPSSKTEDMKVHSVRPSENILALVRDFEKSYLTLVKDEQELISTLSEDKLKLLSISKGKLIDCIRKANVHKTPSADDKTFTFALLLAIKQMTWYLCFFGIRVAYLYLNKLCRSSNPMKLGLHTLYSSFESEHMSTERDITRSHPSLAVIQGILQSKVVRGNSKALLLAEKVFWSSLKRLLVSMGLSYNELNSPSPSGNQLNLNEATEPCSLPTTDCLLVAYERISPSFPVENFCVIVEYGGPNASPRVSSPLKLDSFPCFHFIKVELDMSSASGQLSAGVTVPYSLKMVKGDEFEMKTGWLEEVLNFVPLESLCSAESSESTKESKFDSVPQESGRKFGINEQGVLSDQRAVIVVNTKTVDKEMIISRRSTYQKVLAMEKEGVQVVERDSDLPVDLMLSPAICLVWYDCGKVCKKSGATIGASSSSLSWIGDIATNVLTSLSFGFSTCVMVFEGVPTCLATVMDSSDELYAAAGSLGINLQIFYSSSADLSDEIILRCIKSSVKSSQVHAKMPESESLAESFLTKFPSVNPLTAHVILSSSGSLLEFMKLPHSSKVQMLQKYHVPEESVELFSSLCRYGAREDSKSVMTDSASSVSSGADSDTHHLNVHSGSKRKQYITGKDETDMEDSIHCVPSTEFAGTKRKPSGDFQLDDPWSSRDHEMFHFDPVTEFPDAPLKPSGIIHPNDSWPSKDPERFDKKSGPGSSSKDTFWENDFGAEDNLPGFESWSFPVTDESMSQNRGRLFPVMGKANLHDTRNSENFMGDYKGEVINMENSKFRDEDFPPSPGYNRFSPVVSDVVEDQRKSKSARKLSFSEPIQPIFPTSAEINFSSGRLSTTPLRGYVDNFPAKRQRTLLEEVLTRRSAVSTTDHPFQEEISHFGGSPLLNAIRSPDPVRGSPWTVDFLNRVRERSTERKQQLSLLSHLTPSSLETRVDAKKPNIKRKSPSIIEFFKHKGGNARSSRVPEERKQKRFKNSSASPQNERFDSLLRSYTPVDKRAKQSLSFAGSGSGGQTKLLHVMIYFVNNSRNSNGLPLAQDQTYVNQQDNASFLFYRQQAELLLKQISKDPLLHPKMTILLDHHSFHFLVEKNICYIALADSSYPRKLLFHYLQDLRKELGNFGETALIQTTSKPYSFVRFSKIIGRIRKQYMDTRTQANLSKLNASRKQELDVVTEHLNDFMQRRQLSGYCVKMDTRDDHYSRYSCYFQIKLDYDR</sequence>
<dbReference type="SUPFAM" id="SSF64356">
    <property type="entry name" value="SNARE-like"/>
    <property type="match status" value="1"/>
</dbReference>
<evidence type="ECO:0000313" key="7">
    <source>
        <dbReference type="Proteomes" id="UP000823674"/>
    </source>
</evidence>
<feature type="region of interest" description="Disordered" evidence="4">
    <location>
        <begin position="1255"/>
        <end position="1301"/>
    </location>
</feature>
<evidence type="ECO:0000256" key="1">
    <source>
        <dbReference type="ARBA" id="ARBA00004370"/>
    </source>
</evidence>
<dbReference type="EMBL" id="JADBGQ010000003">
    <property type="protein sequence ID" value="KAG5403928.1"/>
    <property type="molecule type" value="Genomic_DNA"/>
</dbReference>
<dbReference type="Pfam" id="PF13774">
    <property type="entry name" value="Longin"/>
    <property type="match status" value="1"/>
</dbReference>
<feature type="region of interest" description="Disordered" evidence="4">
    <location>
        <begin position="1541"/>
        <end position="1572"/>
    </location>
</feature>
<dbReference type="SMART" id="SM01270">
    <property type="entry name" value="Longin"/>
    <property type="match status" value="1"/>
</dbReference>
<comment type="similarity">
    <text evidence="2">Belongs to the synaptobrevin family.</text>
</comment>
<comment type="caution">
    <text evidence="6">The sequence shown here is derived from an EMBL/GenBank/DDBJ whole genome shotgun (WGS) entry which is preliminary data.</text>
</comment>
<keyword evidence="3" id="KW-0472">Membrane</keyword>
<evidence type="ECO:0000313" key="6">
    <source>
        <dbReference type="EMBL" id="KAG5403928.1"/>
    </source>
</evidence>
<dbReference type="PANTHER" id="PTHR35764">
    <property type="entry name" value="PROTEIN SHORTAGE IN CHIASMATA 1"/>
    <property type="match status" value="1"/>
</dbReference>
<feature type="region of interest" description="Disordered" evidence="4">
    <location>
        <begin position="1176"/>
        <end position="1216"/>
    </location>
</feature>
<organism evidence="6 7">
    <name type="scientific">Brassica rapa subsp. trilocularis</name>
    <dbReference type="NCBI Taxonomy" id="1813537"/>
    <lineage>
        <taxon>Eukaryota</taxon>
        <taxon>Viridiplantae</taxon>
        <taxon>Streptophyta</taxon>
        <taxon>Embryophyta</taxon>
        <taxon>Tracheophyta</taxon>
        <taxon>Spermatophyta</taxon>
        <taxon>Magnoliopsida</taxon>
        <taxon>eudicotyledons</taxon>
        <taxon>Gunneridae</taxon>
        <taxon>Pentapetalae</taxon>
        <taxon>rosids</taxon>
        <taxon>malvids</taxon>
        <taxon>Brassicales</taxon>
        <taxon>Brassicaceae</taxon>
        <taxon>Brassiceae</taxon>
        <taxon>Brassica</taxon>
    </lineage>
</organism>